<dbReference type="InterPro" id="IPR011989">
    <property type="entry name" value="ARM-like"/>
</dbReference>
<keyword evidence="3" id="KW-1185">Reference proteome</keyword>
<dbReference type="InterPro" id="IPR016024">
    <property type="entry name" value="ARM-type_fold"/>
</dbReference>
<dbReference type="SUPFAM" id="SSF52200">
    <property type="entry name" value="Toll/Interleukin receptor TIR domain"/>
    <property type="match status" value="1"/>
</dbReference>
<dbReference type="Pfam" id="PF13676">
    <property type="entry name" value="TIR_2"/>
    <property type="match status" value="1"/>
</dbReference>
<dbReference type="GO" id="GO:0007165">
    <property type="term" value="P:signal transduction"/>
    <property type="evidence" value="ECO:0007669"/>
    <property type="project" value="InterPro"/>
</dbReference>
<dbReference type="GO" id="GO:0043531">
    <property type="term" value="F:ADP binding"/>
    <property type="evidence" value="ECO:0007669"/>
    <property type="project" value="InterPro"/>
</dbReference>
<dbReference type="InterPro" id="IPR000157">
    <property type="entry name" value="TIR_dom"/>
</dbReference>
<dbReference type="EMBL" id="JALJOR010000027">
    <property type="protein sequence ID" value="KAK9802875.1"/>
    <property type="molecule type" value="Genomic_DNA"/>
</dbReference>
<dbReference type="InterPro" id="IPR035897">
    <property type="entry name" value="Toll_tir_struct_dom_sf"/>
</dbReference>
<name>A0AAW1NZM2_9CHLO</name>
<evidence type="ECO:0000313" key="2">
    <source>
        <dbReference type="EMBL" id="KAK9802875.1"/>
    </source>
</evidence>
<dbReference type="Gene3D" id="3.40.50.10140">
    <property type="entry name" value="Toll/interleukin-1 receptor homology (TIR) domain"/>
    <property type="match status" value="1"/>
</dbReference>
<dbReference type="GO" id="GO:0005829">
    <property type="term" value="C:cytosol"/>
    <property type="evidence" value="ECO:0007669"/>
    <property type="project" value="UniProtKB-ARBA"/>
</dbReference>
<dbReference type="Gene3D" id="3.40.50.300">
    <property type="entry name" value="P-loop containing nucleotide triphosphate hydrolases"/>
    <property type="match status" value="1"/>
</dbReference>
<evidence type="ECO:0000259" key="1">
    <source>
        <dbReference type="PROSITE" id="PS50104"/>
    </source>
</evidence>
<dbReference type="PROSITE" id="PS50104">
    <property type="entry name" value="TIR"/>
    <property type="match status" value="1"/>
</dbReference>
<protein>
    <recommendedName>
        <fullName evidence="1">TIR domain-containing protein</fullName>
    </recommendedName>
</protein>
<proteinExistence type="predicted"/>
<dbReference type="PANTHER" id="PTHR22845">
    <property type="entry name" value="APOPTOTIC PROTEASE-ACTIVATING FACTOR 1"/>
    <property type="match status" value="1"/>
</dbReference>
<dbReference type="PANTHER" id="PTHR22845:SF5">
    <property type="entry name" value="APOPTOTIC PROTEASE-ACTIVATING FACTOR 1"/>
    <property type="match status" value="1"/>
</dbReference>
<dbReference type="AlphaFoldDB" id="A0AAW1NZM2"/>
<dbReference type="Proteomes" id="UP001489004">
    <property type="component" value="Unassembled WGS sequence"/>
</dbReference>
<organism evidence="2 3">
    <name type="scientific">[Myrmecia] bisecta</name>
    <dbReference type="NCBI Taxonomy" id="41462"/>
    <lineage>
        <taxon>Eukaryota</taxon>
        <taxon>Viridiplantae</taxon>
        <taxon>Chlorophyta</taxon>
        <taxon>core chlorophytes</taxon>
        <taxon>Trebouxiophyceae</taxon>
        <taxon>Trebouxiales</taxon>
        <taxon>Trebouxiaceae</taxon>
        <taxon>Myrmecia</taxon>
    </lineage>
</organism>
<dbReference type="Gene3D" id="1.25.10.10">
    <property type="entry name" value="Leucine-rich Repeat Variant"/>
    <property type="match status" value="1"/>
</dbReference>
<sequence>MEDLDKAVGRPTRVFICCAKQDVEQFAAPLWQGLKAAGFHPFVTELDVVPGMLPAPFSEHAVKNADAAVILFSEDLLATQEKLDELRQLVKRQKEARLSYLLPVYLTLTRHDLVQTIQSHMGLQDKEILMPLSEVAGIDHKGAWQSGPTIRPQTVDALLKKIVGVLQGWAQSDASVLGGLNCHGRLEVDPLYQPPMLLLDQISSVLSGATNKRVLLLAGPPGMGKSSLAKFLVAVHQQGGQFDDTVLVSWGHDEGCSHSSSCTAKQDHMLQTYMRLAGQLMDDQQMIHMHEPTLEAITAMIRKFLHSSRLLLVFDDVWDVEVLQRQLESVVDDGSSVADWASFEKQGAQQLIEQCDGSPLVMNLALGLLGSDKRNPLNWQPAALQLYGSIREDAKGQAAAPADYRIAYAAYRLSLRRLSSETDKALGSITRLDQASLIELRPRTGMDRPVRAEAAVRTLAAARSSALYSAASALGLLASSGCEPTALELVEAGAIDALVLRLIDHGSFAAISAASALGELAHSGGEQVIEQCRGGDILPRLGALPAPVGRLKRGVCRTAQRSMSDVSGRSLLRAACCVDVDAPTHGPRVQQRLPVQLARHGEAVLNHAPDAALQYDSSGASDTIGSSCLASSEDCEVAR</sequence>
<dbReference type="PRINTS" id="PR00364">
    <property type="entry name" value="DISEASERSIST"/>
</dbReference>
<evidence type="ECO:0000313" key="3">
    <source>
        <dbReference type="Proteomes" id="UP001489004"/>
    </source>
</evidence>
<accession>A0AAW1NZM2</accession>
<reference evidence="2 3" key="1">
    <citation type="journal article" date="2024" name="Nat. Commun.">
        <title>Phylogenomics reveals the evolutionary origins of lichenization in chlorophyte algae.</title>
        <authorList>
            <person name="Puginier C."/>
            <person name="Libourel C."/>
            <person name="Otte J."/>
            <person name="Skaloud P."/>
            <person name="Haon M."/>
            <person name="Grisel S."/>
            <person name="Petersen M."/>
            <person name="Berrin J.G."/>
            <person name="Delaux P.M."/>
            <person name="Dal Grande F."/>
            <person name="Keller J."/>
        </authorList>
    </citation>
    <scope>NUCLEOTIDE SEQUENCE [LARGE SCALE GENOMIC DNA]</scope>
    <source>
        <strain evidence="2 3">SAG 2043</strain>
    </source>
</reference>
<comment type="caution">
    <text evidence="2">The sequence shown here is derived from an EMBL/GenBank/DDBJ whole genome shotgun (WGS) entry which is preliminary data.</text>
</comment>
<dbReference type="Pfam" id="PF00931">
    <property type="entry name" value="NB-ARC"/>
    <property type="match status" value="1"/>
</dbReference>
<dbReference type="InterPro" id="IPR002182">
    <property type="entry name" value="NB-ARC"/>
</dbReference>
<gene>
    <name evidence="2" type="ORF">WJX72_010199</name>
</gene>
<dbReference type="InterPro" id="IPR027417">
    <property type="entry name" value="P-loop_NTPase"/>
</dbReference>
<dbReference type="SUPFAM" id="SSF48371">
    <property type="entry name" value="ARM repeat"/>
    <property type="match status" value="1"/>
</dbReference>
<feature type="domain" description="TIR" evidence="1">
    <location>
        <begin position="10"/>
        <end position="162"/>
    </location>
</feature>
<dbReference type="SUPFAM" id="SSF52540">
    <property type="entry name" value="P-loop containing nucleoside triphosphate hydrolases"/>
    <property type="match status" value="1"/>
</dbReference>